<feature type="transmembrane region" description="Helical" evidence="2">
    <location>
        <begin position="477"/>
        <end position="503"/>
    </location>
</feature>
<dbReference type="Gene3D" id="1.20.210.10">
    <property type="entry name" value="Cytochrome c oxidase-like, subunit I domain"/>
    <property type="match status" value="1"/>
</dbReference>
<feature type="transmembrane region" description="Helical" evidence="2">
    <location>
        <begin position="547"/>
        <end position="564"/>
    </location>
</feature>
<accession>A0A933SE00</accession>
<dbReference type="EMBL" id="JACRIW010000059">
    <property type="protein sequence ID" value="MBI5169626.1"/>
    <property type="molecule type" value="Genomic_DNA"/>
</dbReference>
<evidence type="ECO:0000256" key="1">
    <source>
        <dbReference type="ARBA" id="ARBA00022660"/>
    </source>
</evidence>
<dbReference type="InterPro" id="IPR023616">
    <property type="entry name" value="Cyt_c_oxase-like_su1_dom"/>
</dbReference>
<feature type="transmembrane region" description="Helical" evidence="2">
    <location>
        <begin position="148"/>
        <end position="173"/>
    </location>
</feature>
<name>A0A933SE00_UNCEI</name>
<keyword evidence="1" id="KW-0249">Electron transport</keyword>
<comment type="caution">
    <text evidence="4">The sequence shown here is derived from an EMBL/GenBank/DDBJ whole genome shotgun (WGS) entry which is preliminary data.</text>
</comment>
<keyword evidence="1" id="KW-0679">Respiratory chain</keyword>
<feature type="transmembrane region" description="Helical" evidence="2">
    <location>
        <begin position="76"/>
        <end position="95"/>
    </location>
</feature>
<keyword evidence="2" id="KW-0472">Membrane</keyword>
<sequence>MSATLESLAQRFRRCPVTGLQVNRDSELLIQANAVVAVVAMLVGALAAIGLVLTRWQAVHLLPADQYYRYLTAHGLNMLIFWVIFFEMAVLYFAGPVVLGCRQPAPTLAWGAFALMVVGAGMVDWMVFTGNADVLFTSYPPLRAHPNYYLGVILFAVGALIAVSLFFASLVVAKKEKTYSGSVPLVTFGATTAAIIAVITLLHGAAVYIPTWLWSMDIGNIDPEVYRMVWWGLGHSSQQINVAAMVSVWYLLGGLTVGGVVLNEKVSRMAFVLYVLFISMASAHHLLVDPGMGSAWKIWNTSYAMYLAVLASMVHGFTVPAGIETGQRLRGYTNGLFEWLRKAPWSDPGFSGMWLSLVIFGFMGGITGVTLGTEQINIMAHNTLRVPGHFHTTVVGGTTLAFMAVTYYVLPLIFRKRVAFWGMARLQPFVFGGGIVAMALGMIFMGILGMPRRHWDSSFAGSPFPVELPPASELVQVLFGVGGLLAAVGALMFIAIAVVTVFFGKPVTEEAIKAGASGIPQGVLKLPAQVHTGEVAERQHREGVKGTVVLVAIFFVCFIVYYFTNWKMLSFLWKVG</sequence>
<dbReference type="InterPro" id="IPR000883">
    <property type="entry name" value="Cyt_C_Oxase_1"/>
</dbReference>
<evidence type="ECO:0000313" key="4">
    <source>
        <dbReference type="EMBL" id="MBI5169626.1"/>
    </source>
</evidence>
<feature type="transmembrane region" description="Helical" evidence="2">
    <location>
        <begin position="350"/>
        <end position="373"/>
    </location>
</feature>
<keyword evidence="1" id="KW-0813">Transport</keyword>
<keyword evidence="2" id="KW-0812">Transmembrane</keyword>
<dbReference type="GO" id="GO:0016020">
    <property type="term" value="C:membrane"/>
    <property type="evidence" value="ECO:0007669"/>
    <property type="project" value="InterPro"/>
</dbReference>
<feature type="transmembrane region" description="Helical" evidence="2">
    <location>
        <begin position="393"/>
        <end position="414"/>
    </location>
</feature>
<dbReference type="InterPro" id="IPR036927">
    <property type="entry name" value="Cyt_c_oxase-like_su1_sf"/>
</dbReference>
<protein>
    <submittedName>
        <fullName evidence="4">Cbb3-type cytochrome c oxidase subunit I</fullName>
    </submittedName>
</protein>
<gene>
    <name evidence="4" type="ORF">HZA61_09075</name>
</gene>
<keyword evidence="2" id="KW-1133">Transmembrane helix</keyword>
<evidence type="ECO:0000313" key="5">
    <source>
        <dbReference type="Proteomes" id="UP000696931"/>
    </source>
</evidence>
<feature type="transmembrane region" description="Helical" evidence="2">
    <location>
        <begin position="303"/>
        <end position="323"/>
    </location>
</feature>
<dbReference type="PRINTS" id="PR01165">
    <property type="entry name" value="CYCOXIDASEI"/>
</dbReference>
<dbReference type="GO" id="GO:0009060">
    <property type="term" value="P:aerobic respiration"/>
    <property type="evidence" value="ECO:0007669"/>
    <property type="project" value="InterPro"/>
</dbReference>
<organism evidence="4 5">
    <name type="scientific">Eiseniibacteriota bacterium</name>
    <dbReference type="NCBI Taxonomy" id="2212470"/>
    <lineage>
        <taxon>Bacteria</taxon>
        <taxon>Candidatus Eiseniibacteriota</taxon>
    </lineage>
</organism>
<feature type="transmembrane region" description="Helical" evidence="2">
    <location>
        <begin position="185"/>
        <end position="209"/>
    </location>
</feature>
<feature type="transmembrane region" description="Helical" evidence="2">
    <location>
        <begin position="240"/>
        <end position="262"/>
    </location>
</feature>
<reference evidence="4" key="1">
    <citation type="submission" date="2020-07" db="EMBL/GenBank/DDBJ databases">
        <title>Huge and variable diversity of episymbiotic CPR bacteria and DPANN archaea in groundwater ecosystems.</title>
        <authorList>
            <person name="He C.Y."/>
            <person name="Keren R."/>
            <person name="Whittaker M."/>
            <person name="Farag I.F."/>
            <person name="Doudna J."/>
            <person name="Cate J.H.D."/>
            <person name="Banfield J.F."/>
        </authorList>
    </citation>
    <scope>NUCLEOTIDE SEQUENCE</scope>
    <source>
        <strain evidence="4">NC_groundwater_1813_Pr3_B-0.1um_71_17</strain>
    </source>
</reference>
<dbReference type="PROSITE" id="PS50855">
    <property type="entry name" value="COX1"/>
    <property type="match status" value="1"/>
</dbReference>
<evidence type="ECO:0000256" key="2">
    <source>
        <dbReference type="SAM" id="Phobius"/>
    </source>
</evidence>
<evidence type="ECO:0000259" key="3">
    <source>
        <dbReference type="PROSITE" id="PS50855"/>
    </source>
</evidence>
<feature type="transmembrane region" description="Helical" evidence="2">
    <location>
        <begin position="107"/>
        <end position="128"/>
    </location>
</feature>
<feature type="transmembrane region" description="Helical" evidence="2">
    <location>
        <begin position="34"/>
        <end position="56"/>
    </location>
</feature>
<dbReference type="GO" id="GO:0020037">
    <property type="term" value="F:heme binding"/>
    <property type="evidence" value="ECO:0007669"/>
    <property type="project" value="InterPro"/>
</dbReference>
<dbReference type="AlphaFoldDB" id="A0A933SE00"/>
<dbReference type="GO" id="GO:0004129">
    <property type="term" value="F:cytochrome-c oxidase activity"/>
    <property type="evidence" value="ECO:0007669"/>
    <property type="project" value="InterPro"/>
</dbReference>
<dbReference type="PANTHER" id="PTHR10422">
    <property type="entry name" value="CYTOCHROME C OXIDASE SUBUNIT 1"/>
    <property type="match status" value="1"/>
</dbReference>
<dbReference type="Proteomes" id="UP000696931">
    <property type="component" value="Unassembled WGS sequence"/>
</dbReference>
<feature type="transmembrane region" description="Helical" evidence="2">
    <location>
        <begin position="269"/>
        <end position="288"/>
    </location>
</feature>
<dbReference type="Pfam" id="PF00115">
    <property type="entry name" value="COX1"/>
    <property type="match status" value="1"/>
</dbReference>
<dbReference type="SUPFAM" id="SSF81442">
    <property type="entry name" value="Cytochrome c oxidase subunit I-like"/>
    <property type="match status" value="1"/>
</dbReference>
<feature type="transmembrane region" description="Helical" evidence="2">
    <location>
        <begin position="426"/>
        <end position="448"/>
    </location>
</feature>
<dbReference type="PANTHER" id="PTHR10422:SF40">
    <property type="entry name" value="CYTOCHROME C OXIDASE SUBUNIT I"/>
    <property type="match status" value="1"/>
</dbReference>
<feature type="domain" description="Cytochrome oxidase subunit I profile" evidence="3">
    <location>
        <begin position="35"/>
        <end position="502"/>
    </location>
</feature>
<proteinExistence type="predicted"/>